<accession>A0AAW7ZAB8</accession>
<keyword evidence="1" id="KW-0812">Transmembrane</keyword>
<proteinExistence type="predicted"/>
<feature type="transmembrane region" description="Helical" evidence="1">
    <location>
        <begin position="54"/>
        <end position="73"/>
    </location>
</feature>
<evidence type="ECO:0000313" key="3">
    <source>
        <dbReference type="Proteomes" id="UP001172911"/>
    </source>
</evidence>
<sequence length="148" mass="15483">MNRVTFLQWSKQGVKGDMLIKTRALGIGIIASLSATLAVFLILAFVVAVTSMPIYDFALAIMLTMLVSSFLGGKGAGKEAGIRGCIHGAAVGLLYGMLFVFLSVVAGMPVTEFILIIGSMVLAGIIGGIVGVNLPNAKRQVIGRRATR</sequence>
<dbReference type="NCBIfam" id="TIGR04086">
    <property type="entry name" value="TIGR04086_membr"/>
    <property type="match status" value="1"/>
</dbReference>
<evidence type="ECO:0000256" key="1">
    <source>
        <dbReference type="SAM" id="Phobius"/>
    </source>
</evidence>
<keyword evidence="3" id="KW-1185">Reference proteome</keyword>
<comment type="caution">
    <text evidence="2">The sequence shown here is derived from an EMBL/GenBank/DDBJ whole genome shotgun (WGS) entry which is preliminary data.</text>
</comment>
<feature type="transmembrane region" description="Helical" evidence="1">
    <location>
        <begin position="24"/>
        <end position="48"/>
    </location>
</feature>
<dbReference type="Pfam" id="PF12670">
    <property type="entry name" value="DUF3792"/>
    <property type="match status" value="1"/>
</dbReference>
<keyword evidence="1" id="KW-0472">Membrane</keyword>
<dbReference type="InterPro" id="IPR023804">
    <property type="entry name" value="DUF3792_TM"/>
</dbReference>
<dbReference type="RefSeq" id="WP_304541190.1">
    <property type="nucleotide sequence ID" value="NZ_JARPTC010000004.1"/>
</dbReference>
<evidence type="ECO:0000313" key="2">
    <source>
        <dbReference type="EMBL" id="MDO7786266.1"/>
    </source>
</evidence>
<reference evidence="2" key="1">
    <citation type="journal article" date="2023" name="J. Hazard. Mater.">
        <title>Anaerobic biodegradation of pyrene and benzo[a]pyrene by a new sulfate-reducing Desulforamulus aquiferis strain DSA.</title>
        <authorList>
            <person name="Zhang Z."/>
            <person name="Sun J."/>
            <person name="Gong X."/>
            <person name="Wang C."/>
            <person name="Wang H."/>
        </authorList>
    </citation>
    <scope>NUCLEOTIDE SEQUENCE</scope>
    <source>
        <strain evidence="2">DSA</strain>
    </source>
</reference>
<protein>
    <submittedName>
        <fullName evidence="2">TIGR04086 family membrane protein</fullName>
    </submittedName>
</protein>
<name>A0AAW7ZAB8_9FIRM</name>
<feature type="transmembrane region" description="Helical" evidence="1">
    <location>
        <begin position="85"/>
        <end position="107"/>
    </location>
</feature>
<dbReference type="AlphaFoldDB" id="A0AAW7ZAB8"/>
<keyword evidence="1" id="KW-1133">Transmembrane helix</keyword>
<gene>
    <name evidence="2" type="ORF">P6N53_03390</name>
</gene>
<organism evidence="2 3">
    <name type="scientific">Desulforamulus aquiferis</name>
    <dbReference type="NCBI Taxonomy" id="1397668"/>
    <lineage>
        <taxon>Bacteria</taxon>
        <taxon>Bacillati</taxon>
        <taxon>Bacillota</taxon>
        <taxon>Clostridia</taxon>
        <taxon>Eubacteriales</taxon>
        <taxon>Peptococcaceae</taxon>
        <taxon>Desulforamulus</taxon>
    </lineage>
</organism>
<reference evidence="2" key="2">
    <citation type="submission" date="2023-03" db="EMBL/GenBank/DDBJ databases">
        <authorList>
            <person name="Zhang Z."/>
        </authorList>
    </citation>
    <scope>NUCLEOTIDE SEQUENCE</scope>
    <source>
        <strain evidence="2">DSA</strain>
    </source>
</reference>
<dbReference type="Proteomes" id="UP001172911">
    <property type="component" value="Unassembled WGS sequence"/>
</dbReference>
<feature type="transmembrane region" description="Helical" evidence="1">
    <location>
        <begin position="113"/>
        <end position="135"/>
    </location>
</feature>
<dbReference type="EMBL" id="JARPTC010000004">
    <property type="protein sequence ID" value="MDO7786266.1"/>
    <property type="molecule type" value="Genomic_DNA"/>
</dbReference>